<evidence type="ECO:0000256" key="5">
    <source>
        <dbReference type="ARBA" id="ARBA00023163"/>
    </source>
</evidence>
<dbReference type="InterPro" id="IPR004827">
    <property type="entry name" value="bZIP"/>
</dbReference>
<feature type="coiled-coil region" evidence="7">
    <location>
        <begin position="315"/>
        <end position="349"/>
    </location>
</feature>
<dbReference type="GO" id="GO:0000976">
    <property type="term" value="F:transcription cis-regulatory region binding"/>
    <property type="evidence" value="ECO:0007669"/>
    <property type="project" value="UniProtKB-ARBA"/>
</dbReference>
<dbReference type="Proteomes" id="UP000822688">
    <property type="component" value="Chromosome 8"/>
</dbReference>
<evidence type="ECO:0000256" key="3">
    <source>
        <dbReference type="ARBA" id="ARBA00023015"/>
    </source>
</evidence>
<sequence length="424" mass="43291">MGAAGETGTPPSATSKSPKATSATTTTAAATTTTSAAAGTPVQDPQAGAPGYNEWLAAFQAYYQAGAQPPAGGGFPHPYMWGGQPMMPPPYGGPHPSYGAMYPPGGMYGHPMYGQYGTVAPEAMGGGELADGKPEVKTEGAKPNSLKRSKGSKGSLQLLKVGEGKGNGVSQSSNGEENDGETGSDGSTDGSGEGNAQNLLGGKRSFEQMAIEAVGGGPYMPPPGGVVGAPPPVGPPGSGGSLDMSLDYWSAGSVPQPKGGKRASGSPSTSAPPAELWLTDEREVKRQRRKQSNRESARRSRLRKQAECEELGTRVDTLTVENMALRTELSRVTEECKRLQDENRNLVQKIHSTPAQEVAGPVAAAESPGGAPGGAGADSEAVVSNRDMEESQGNANGNVKTKVEKPAVNGDADIKAQDEQGAAA</sequence>
<feature type="region of interest" description="Disordered" evidence="8">
    <location>
        <begin position="124"/>
        <end position="312"/>
    </location>
</feature>
<feature type="compositionally biased region" description="Basic and acidic residues" evidence="8">
    <location>
        <begin position="292"/>
        <end position="312"/>
    </location>
</feature>
<accession>A0A8T0H2Z7</accession>
<feature type="compositionally biased region" description="Low complexity" evidence="8">
    <location>
        <begin position="263"/>
        <end position="274"/>
    </location>
</feature>
<feature type="compositionally biased region" description="Basic and acidic residues" evidence="8">
    <location>
        <begin position="130"/>
        <end position="140"/>
    </location>
</feature>
<dbReference type="InterPro" id="IPR046347">
    <property type="entry name" value="bZIP_sf"/>
</dbReference>
<keyword evidence="7" id="KW-0175">Coiled coil</keyword>
<proteinExistence type="inferred from homology"/>
<evidence type="ECO:0000256" key="8">
    <source>
        <dbReference type="SAM" id="MobiDB-lite"/>
    </source>
</evidence>
<keyword evidence="4" id="KW-0238">DNA-binding</keyword>
<keyword evidence="11" id="KW-1185">Reference proteome</keyword>
<dbReference type="AlphaFoldDB" id="A0A8T0H2Z7"/>
<keyword evidence="3" id="KW-0805">Transcription regulation</keyword>
<keyword evidence="5" id="KW-0804">Transcription</keyword>
<dbReference type="PANTHER" id="PTHR45967">
    <property type="entry name" value="G-BOX-BINDING FACTOR 3-RELATED"/>
    <property type="match status" value="1"/>
</dbReference>
<dbReference type="PROSITE" id="PS00036">
    <property type="entry name" value="BZIP_BASIC"/>
    <property type="match status" value="1"/>
</dbReference>
<name>A0A8T0H2Z7_CERPU</name>
<gene>
    <name evidence="10" type="ORF">KC19_8G168900</name>
</gene>
<evidence type="ECO:0000259" key="9">
    <source>
        <dbReference type="PROSITE" id="PS50217"/>
    </source>
</evidence>
<evidence type="ECO:0000256" key="2">
    <source>
        <dbReference type="ARBA" id="ARBA00007163"/>
    </source>
</evidence>
<evidence type="ECO:0000313" key="10">
    <source>
        <dbReference type="EMBL" id="KAG0565157.1"/>
    </source>
</evidence>
<dbReference type="Pfam" id="PF07777">
    <property type="entry name" value="MFMR"/>
    <property type="match status" value="1"/>
</dbReference>
<dbReference type="Gene3D" id="1.20.5.170">
    <property type="match status" value="1"/>
</dbReference>
<comment type="caution">
    <text evidence="10">The sequence shown here is derived from an EMBL/GenBank/DDBJ whole genome shotgun (WGS) entry which is preliminary data.</text>
</comment>
<dbReference type="InterPro" id="IPR012900">
    <property type="entry name" value="MFMR"/>
</dbReference>
<feature type="compositionally biased region" description="Pro residues" evidence="8">
    <location>
        <begin position="219"/>
        <end position="235"/>
    </location>
</feature>
<evidence type="ECO:0000313" key="11">
    <source>
        <dbReference type="Proteomes" id="UP000822688"/>
    </source>
</evidence>
<keyword evidence="6" id="KW-0539">Nucleus</keyword>
<evidence type="ECO:0000256" key="7">
    <source>
        <dbReference type="SAM" id="Coils"/>
    </source>
</evidence>
<dbReference type="InterPro" id="IPR044827">
    <property type="entry name" value="GBF-like"/>
</dbReference>
<dbReference type="GO" id="GO:0003700">
    <property type="term" value="F:DNA-binding transcription factor activity"/>
    <property type="evidence" value="ECO:0007669"/>
    <property type="project" value="InterPro"/>
</dbReference>
<feature type="compositionally biased region" description="Low complexity" evidence="8">
    <location>
        <begin position="7"/>
        <end position="41"/>
    </location>
</feature>
<feature type="region of interest" description="Disordered" evidence="8">
    <location>
        <begin position="354"/>
        <end position="424"/>
    </location>
</feature>
<comment type="subcellular location">
    <subcellularLocation>
        <location evidence="1">Nucleus</location>
    </subcellularLocation>
</comment>
<dbReference type="EMBL" id="CM026429">
    <property type="protein sequence ID" value="KAG0565157.1"/>
    <property type="molecule type" value="Genomic_DNA"/>
</dbReference>
<organism evidence="10 11">
    <name type="scientific">Ceratodon purpureus</name>
    <name type="common">Fire moss</name>
    <name type="synonym">Dicranum purpureum</name>
    <dbReference type="NCBI Taxonomy" id="3225"/>
    <lineage>
        <taxon>Eukaryota</taxon>
        <taxon>Viridiplantae</taxon>
        <taxon>Streptophyta</taxon>
        <taxon>Embryophyta</taxon>
        <taxon>Bryophyta</taxon>
        <taxon>Bryophytina</taxon>
        <taxon>Bryopsida</taxon>
        <taxon>Dicranidae</taxon>
        <taxon>Pseudoditrichales</taxon>
        <taxon>Ditrichaceae</taxon>
        <taxon>Ceratodon</taxon>
    </lineage>
</organism>
<dbReference type="CDD" id="cd14702">
    <property type="entry name" value="bZIP_plant_GBF1"/>
    <property type="match status" value="1"/>
</dbReference>
<comment type="similarity">
    <text evidence="2">Belongs to the bZIP family.</text>
</comment>
<protein>
    <recommendedName>
        <fullName evidence="9">BZIP domain-containing protein</fullName>
    </recommendedName>
</protein>
<dbReference type="Pfam" id="PF00170">
    <property type="entry name" value="bZIP_1"/>
    <property type="match status" value="1"/>
</dbReference>
<dbReference type="InterPro" id="IPR045314">
    <property type="entry name" value="bZIP_plant_GBF1"/>
</dbReference>
<feature type="compositionally biased region" description="Low complexity" evidence="8">
    <location>
        <begin position="357"/>
        <end position="369"/>
    </location>
</feature>
<dbReference type="PANTHER" id="PTHR45967:SF38">
    <property type="entry name" value="G-BOX-BINDING FACTOR 2"/>
    <property type="match status" value="1"/>
</dbReference>
<evidence type="ECO:0000256" key="6">
    <source>
        <dbReference type="ARBA" id="ARBA00023242"/>
    </source>
</evidence>
<feature type="region of interest" description="Disordered" evidence="8">
    <location>
        <begin position="1"/>
        <end position="50"/>
    </location>
</feature>
<evidence type="ECO:0000256" key="4">
    <source>
        <dbReference type="ARBA" id="ARBA00023125"/>
    </source>
</evidence>
<dbReference type="SMART" id="SM00338">
    <property type="entry name" value="BRLZ"/>
    <property type="match status" value="1"/>
</dbReference>
<dbReference type="GO" id="GO:0005634">
    <property type="term" value="C:nucleus"/>
    <property type="evidence" value="ECO:0007669"/>
    <property type="project" value="UniProtKB-SubCell"/>
</dbReference>
<feature type="domain" description="BZIP" evidence="9">
    <location>
        <begin position="283"/>
        <end position="346"/>
    </location>
</feature>
<evidence type="ECO:0000256" key="1">
    <source>
        <dbReference type="ARBA" id="ARBA00004123"/>
    </source>
</evidence>
<dbReference type="SUPFAM" id="SSF57959">
    <property type="entry name" value="Leucine zipper domain"/>
    <property type="match status" value="1"/>
</dbReference>
<reference evidence="10" key="1">
    <citation type="submission" date="2020-06" db="EMBL/GenBank/DDBJ databases">
        <title>WGS assembly of Ceratodon purpureus strain R40.</title>
        <authorList>
            <person name="Carey S.B."/>
            <person name="Jenkins J."/>
            <person name="Shu S."/>
            <person name="Lovell J.T."/>
            <person name="Sreedasyam A."/>
            <person name="Maumus F."/>
            <person name="Tiley G.P."/>
            <person name="Fernandez-Pozo N."/>
            <person name="Barry K."/>
            <person name="Chen C."/>
            <person name="Wang M."/>
            <person name="Lipzen A."/>
            <person name="Daum C."/>
            <person name="Saski C.A."/>
            <person name="Payton A.C."/>
            <person name="Mcbreen J.C."/>
            <person name="Conrad R.E."/>
            <person name="Kollar L.M."/>
            <person name="Olsson S."/>
            <person name="Huttunen S."/>
            <person name="Landis J.B."/>
            <person name="Wickett N.J."/>
            <person name="Johnson M.G."/>
            <person name="Rensing S.A."/>
            <person name="Grimwood J."/>
            <person name="Schmutz J."/>
            <person name="Mcdaniel S.F."/>
        </authorList>
    </citation>
    <scope>NUCLEOTIDE SEQUENCE</scope>
    <source>
        <strain evidence="10">R40</strain>
    </source>
</reference>
<dbReference type="PROSITE" id="PS50217">
    <property type="entry name" value="BZIP"/>
    <property type="match status" value="1"/>
</dbReference>
<dbReference type="FunFam" id="1.20.5.170:FF:000020">
    <property type="entry name" value="BZIP transcription factor"/>
    <property type="match status" value="1"/>
</dbReference>